<protein>
    <recommendedName>
        <fullName evidence="1">DUF6591 domain-containing protein</fullName>
    </recommendedName>
</protein>
<dbReference type="PROSITE" id="PS51257">
    <property type="entry name" value="PROKAR_LIPOPROTEIN"/>
    <property type="match status" value="1"/>
</dbReference>
<proteinExistence type="predicted"/>
<gene>
    <name evidence="2" type="ORF">ASZ90_019819</name>
</gene>
<dbReference type="EMBL" id="LNQE01001908">
    <property type="protein sequence ID" value="KUG02825.1"/>
    <property type="molecule type" value="Genomic_DNA"/>
</dbReference>
<feature type="domain" description="DUF6591" evidence="1">
    <location>
        <begin position="80"/>
        <end position="174"/>
    </location>
</feature>
<accession>A0A0W8E2W9</accession>
<reference evidence="2" key="1">
    <citation type="journal article" date="2015" name="Proc. Natl. Acad. Sci. U.S.A.">
        <title>Networks of energetic and metabolic interactions define dynamics in microbial communities.</title>
        <authorList>
            <person name="Embree M."/>
            <person name="Liu J.K."/>
            <person name="Al-Bassam M.M."/>
            <person name="Zengler K."/>
        </authorList>
    </citation>
    <scope>NUCLEOTIDE SEQUENCE</scope>
</reference>
<dbReference type="InterPro" id="IPR046526">
    <property type="entry name" value="DUF6591"/>
</dbReference>
<dbReference type="AlphaFoldDB" id="A0A0W8E2W9"/>
<organism evidence="2">
    <name type="scientific">hydrocarbon metagenome</name>
    <dbReference type="NCBI Taxonomy" id="938273"/>
    <lineage>
        <taxon>unclassified sequences</taxon>
        <taxon>metagenomes</taxon>
        <taxon>ecological metagenomes</taxon>
    </lineage>
</organism>
<evidence type="ECO:0000259" key="1">
    <source>
        <dbReference type="Pfam" id="PF20234"/>
    </source>
</evidence>
<comment type="caution">
    <text evidence="2">The sequence shown here is derived from an EMBL/GenBank/DDBJ whole genome shotgun (WGS) entry which is preliminary data.</text>
</comment>
<evidence type="ECO:0000313" key="2">
    <source>
        <dbReference type="EMBL" id="KUG02825.1"/>
    </source>
</evidence>
<sequence>MSIIRKEGLDMSKKVIAILLTVFVIAAVGGCGAKEKVNEKIAESVAEGIINKAVDGEGKVDLDGDKVTIKGDDGEEFSFGEAEWPDSGAAKQIPQLKKGIVVSAMNSDQFCMIVLEEVEPQDFNRYLEEIKAQGFTNDSYEYTSSDTGYSYGASKDENTKISLMYDSEVKSVTINYEISE</sequence>
<name>A0A0W8E2W9_9ZZZZ</name>
<dbReference type="Pfam" id="PF20234">
    <property type="entry name" value="DUF6591"/>
    <property type="match status" value="1"/>
</dbReference>